<reference evidence="4 5" key="1">
    <citation type="submission" date="2023-09" db="EMBL/GenBank/DDBJ databases">
        <authorList>
            <person name="Rey-Velasco X."/>
        </authorList>
    </citation>
    <scope>NUCLEOTIDE SEQUENCE [LARGE SCALE GENOMIC DNA]</scope>
    <source>
        <strain evidence="4 5">W332</strain>
    </source>
</reference>
<dbReference type="SUPFAM" id="SSF54106">
    <property type="entry name" value="LysM domain"/>
    <property type="match status" value="1"/>
</dbReference>
<dbReference type="PROSITE" id="PS50914">
    <property type="entry name" value="BON"/>
    <property type="match status" value="1"/>
</dbReference>
<feature type="domain" description="BON" evidence="2">
    <location>
        <begin position="37"/>
        <end position="105"/>
    </location>
</feature>
<evidence type="ECO:0000313" key="5">
    <source>
        <dbReference type="Proteomes" id="UP001259492"/>
    </source>
</evidence>
<keyword evidence="5" id="KW-1185">Reference proteome</keyword>
<dbReference type="InterPro" id="IPR007055">
    <property type="entry name" value="BON_dom"/>
</dbReference>
<feature type="domain" description="LysM" evidence="3">
    <location>
        <begin position="111"/>
        <end position="160"/>
    </location>
</feature>
<dbReference type="PANTHER" id="PTHR34700:SF8">
    <property type="entry name" value="POTASSIUM BINDING PROTEIN KBP"/>
    <property type="match status" value="1"/>
</dbReference>
<evidence type="ECO:0000259" key="2">
    <source>
        <dbReference type="PROSITE" id="PS50914"/>
    </source>
</evidence>
<keyword evidence="1" id="KW-0175">Coiled coil</keyword>
<dbReference type="InterPro" id="IPR036779">
    <property type="entry name" value="LysM_dom_sf"/>
</dbReference>
<dbReference type="Pfam" id="PF04972">
    <property type="entry name" value="BON"/>
    <property type="match status" value="1"/>
</dbReference>
<name>A0ABU2YJ67_9FLAO</name>
<dbReference type="SMART" id="SM00257">
    <property type="entry name" value="LysM"/>
    <property type="match status" value="1"/>
</dbReference>
<dbReference type="InterPro" id="IPR052196">
    <property type="entry name" value="Bact_Kbp"/>
</dbReference>
<comment type="caution">
    <text evidence="4">The sequence shown here is derived from an EMBL/GenBank/DDBJ whole genome shotgun (WGS) entry which is preliminary data.</text>
</comment>
<accession>A0ABU2YJ67</accession>
<gene>
    <name evidence="4" type="primary">lysM</name>
    <name evidence="4" type="ORF">RM697_06150</name>
</gene>
<dbReference type="Gene3D" id="3.10.350.10">
    <property type="entry name" value="LysM domain"/>
    <property type="match status" value="1"/>
</dbReference>
<dbReference type="EMBL" id="JAVRIA010000002">
    <property type="protein sequence ID" value="MDT0558217.1"/>
    <property type="molecule type" value="Genomic_DNA"/>
</dbReference>
<protein>
    <submittedName>
        <fullName evidence="4">Peptidoglycan-binding protein LysM</fullName>
    </submittedName>
</protein>
<dbReference type="RefSeq" id="WP_311426983.1">
    <property type="nucleotide sequence ID" value="NZ_JAVRIA010000002.1"/>
</dbReference>
<proteinExistence type="predicted"/>
<dbReference type="Proteomes" id="UP001259492">
    <property type="component" value="Unassembled WGS sequence"/>
</dbReference>
<dbReference type="Pfam" id="PF01476">
    <property type="entry name" value="LysM"/>
    <property type="match status" value="1"/>
</dbReference>
<evidence type="ECO:0000259" key="3">
    <source>
        <dbReference type="PROSITE" id="PS51782"/>
    </source>
</evidence>
<dbReference type="CDD" id="cd00118">
    <property type="entry name" value="LysM"/>
    <property type="match status" value="1"/>
</dbReference>
<dbReference type="InterPro" id="IPR018392">
    <property type="entry name" value="LysM"/>
</dbReference>
<dbReference type="PROSITE" id="PS51782">
    <property type="entry name" value="LYSM"/>
    <property type="match status" value="1"/>
</dbReference>
<feature type="coiled-coil region" evidence="1">
    <location>
        <begin position="19"/>
        <end position="56"/>
    </location>
</feature>
<organism evidence="4 5">
    <name type="scientific">Microcosmobacter mediterraneus</name>
    <dbReference type="NCBI Taxonomy" id="3075607"/>
    <lineage>
        <taxon>Bacteria</taxon>
        <taxon>Pseudomonadati</taxon>
        <taxon>Bacteroidota</taxon>
        <taxon>Flavobacteriia</taxon>
        <taxon>Flavobacteriales</taxon>
        <taxon>Flavobacteriaceae</taxon>
        <taxon>Microcosmobacter</taxon>
    </lineage>
</organism>
<dbReference type="PANTHER" id="PTHR34700">
    <property type="entry name" value="POTASSIUM BINDING PROTEIN KBP"/>
    <property type="match status" value="1"/>
</dbReference>
<evidence type="ECO:0000256" key="1">
    <source>
        <dbReference type="SAM" id="Coils"/>
    </source>
</evidence>
<evidence type="ECO:0000313" key="4">
    <source>
        <dbReference type="EMBL" id="MDT0558217.1"/>
    </source>
</evidence>
<dbReference type="NCBIfam" id="NF008399">
    <property type="entry name" value="PRK11198.1"/>
    <property type="match status" value="1"/>
</dbReference>
<sequence>MSIFSFIKLAGESIFGGKNEEEELVAKKAAAEANELAEEAAMARRLEETIRDLSLDVEGLTVFVDDDRVSVSGEAHDQATKEKVVLVLGNSTGVASVEDNMTVEHTEPEAQFHTVVSGDSLSKIAKHYYGDPMKYTLIFEANQPMLKDPNLIYPGQVLRIPRLD</sequence>